<organism evidence="1 2">
    <name type="scientific">Salirhabdus euzebyi</name>
    <dbReference type="NCBI Taxonomy" id="394506"/>
    <lineage>
        <taxon>Bacteria</taxon>
        <taxon>Bacillati</taxon>
        <taxon>Bacillota</taxon>
        <taxon>Bacilli</taxon>
        <taxon>Bacillales</taxon>
        <taxon>Bacillaceae</taxon>
        <taxon>Salirhabdus</taxon>
    </lineage>
</organism>
<comment type="caution">
    <text evidence="1">The sequence shown here is derived from an EMBL/GenBank/DDBJ whole genome shotgun (WGS) entry which is preliminary data.</text>
</comment>
<proteinExistence type="predicted"/>
<sequence length="234" mass="27098">MQQRISLLVIFLITLLFISACGKNTGDNGEYPYGHYKDDEMIGTVWEVNKNENSIVVDISEWEKRDRKGPDMTDEGYTYTAKLTKETLIEREDGTLASIDEIKKGQKVLVNPPRGNDFKGIANEIILLEMSYEEKYARLLSHIDGFNIVVMYKDGKTLPTEIQESVYENVMNILEGTEHRAVAAWVPYDENYVLDYKEALDIEQFPVVLVFNQEELLFKAYNVDDLYDFFKNFN</sequence>
<evidence type="ECO:0008006" key="3">
    <source>
        <dbReference type="Google" id="ProtNLM"/>
    </source>
</evidence>
<keyword evidence="2" id="KW-1185">Reference proteome</keyword>
<name>A0A841PXX9_9BACI</name>
<gene>
    <name evidence="1" type="ORF">HNQ94_000082</name>
</gene>
<evidence type="ECO:0000313" key="2">
    <source>
        <dbReference type="Proteomes" id="UP000581688"/>
    </source>
</evidence>
<dbReference type="AlphaFoldDB" id="A0A841PXX9"/>
<dbReference type="Proteomes" id="UP000581688">
    <property type="component" value="Unassembled WGS sequence"/>
</dbReference>
<evidence type="ECO:0000313" key="1">
    <source>
        <dbReference type="EMBL" id="MBB6451661.1"/>
    </source>
</evidence>
<accession>A0A841PXX9</accession>
<dbReference type="EMBL" id="JACHGH010000001">
    <property type="protein sequence ID" value="MBB6451661.1"/>
    <property type="molecule type" value="Genomic_DNA"/>
</dbReference>
<protein>
    <recommendedName>
        <fullName evidence="3">DUF3221 domain-containing protein</fullName>
    </recommendedName>
</protein>
<dbReference type="PROSITE" id="PS51257">
    <property type="entry name" value="PROKAR_LIPOPROTEIN"/>
    <property type="match status" value="1"/>
</dbReference>
<dbReference type="RefSeq" id="WP_174496287.1">
    <property type="nucleotide sequence ID" value="NZ_CADDWK010000007.1"/>
</dbReference>
<reference evidence="1 2" key="1">
    <citation type="submission" date="2020-08" db="EMBL/GenBank/DDBJ databases">
        <title>Genomic Encyclopedia of Type Strains, Phase IV (KMG-IV): sequencing the most valuable type-strain genomes for metagenomic binning, comparative biology and taxonomic classification.</title>
        <authorList>
            <person name="Goeker M."/>
        </authorList>
    </citation>
    <scope>NUCLEOTIDE SEQUENCE [LARGE SCALE GENOMIC DNA]</scope>
    <source>
        <strain evidence="1 2">DSM 19612</strain>
    </source>
</reference>